<keyword evidence="2" id="KW-0732">Signal</keyword>
<feature type="domain" description="OTU" evidence="3">
    <location>
        <begin position="191"/>
        <end position="325"/>
    </location>
</feature>
<dbReference type="OrthoDB" id="5989410at2759"/>
<dbReference type="Proteomes" id="UP001163046">
    <property type="component" value="Unassembled WGS sequence"/>
</dbReference>
<comment type="caution">
    <text evidence="4">The sequence shown here is derived from an EMBL/GenBank/DDBJ whole genome shotgun (WGS) entry which is preliminary data.</text>
</comment>
<dbReference type="InterPro" id="IPR003323">
    <property type="entry name" value="OTU_dom"/>
</dbReference>
<reference evidence="4" key="1">
    <citation type="submission" date="2023-01" db="EMBL/GenBank/DDBJ databases">
        <title>Genome assembly of the deep-sea coral Lophelia pertusa.</title>
        <authorList>
            <person name="Herrera S."/>
            <person name="Cordes E."/>
        </authorList>
    </citation>
    <scope>NUCLEOTIDE SEQUENCE</scope>
    <source>
        <strain evidence="4">USNM1676648</strain>
        <tissue evidence="4">Polyp</tissue>
    </source>
</reference>
<dbReference type="SUPFAM" id="SSF54001">
    <property type="entry name" value="Cysteine proteinases"/>
    <property type="match status" value="1"/>
</dbReference>
<evidence type="ECO:0000313" key="4">
    <source>
        <dbReference type="EMBL" id="KAJ7391188.1"/>
    </source>
</evidence>
<feature type="signal peptide" evidence="2">
    <location>
        <begin position="1"/>
        <end position="23"/>
    </location>
</feature>
<dbReference type="GO" id="GO:0004843">
    <property type="term" value="F:cysteine-type deubiquitinase activity"/>
    <property type="evidence" value="ECO:0007669"/>
    <property type="project" value="TreeGrafter"/>
</dbReference>
<dbReference type="Gene3D" id="3.90.70.80">
    <property type="match status" value="1"/>
</dbReference>
<evidence type="ECO:0000256" key="1">
    <source>
        <dbReference type="SAM" id="MobiDB-lite"/>
    </source>
</evidence>
<dbReference type="GO" id="GO:0016579">
    <property type="term" value="P:protein deubiquitination"/>
    <property type="evidence" value="ECO:0007669"/>
    <property type="project" value="TreeGrafter"/>
</dbReference>
<dbReference type="Pfam" id="PF02338">
    <property type="entry name" value="OTU"/>
    <property type="match status" value="1"/>
</dbReference>
<dbReference type="AlphaFoldDB" id="A0A9X0A0F6"/>
<protein>
    <recommendedName>
        <fullName evidence="3">OTU domain-containing protein</fullName>
    </recommendedName>
</protein>
<evidence type="ECO:0000313" key="5">
    <source>
        <dbReference type="Proteomes" id="UP001163046"/>
    </source>
</evidence>
<sequence>MNTMLWCWFLLITIACNVQEISAISSLDDGTYETFLALLKGEFNVPLKQRTTKQKSALVRFWRNRDHVSLKGGKVCYDGKPILRKAAVSDVVAKAFKETKGSGVRKIYYHLKDVCSGVGERDVRGVLGKSRLHQRLNVRFQNKAALKPVRARTVQIRHQVDLVSMESMPVKRNGKVFKEKFTDRQSEINFLINYDPPKDGNCQFSALCHELMNIGVFRSVETLRKEIVSFLESHPNSPDGTPLELFTGTPWSQYLRLMARTGTYGDHLTLQAAADVFNIQIVVYSTLGTLATQTISPTNGFPIATFYLGHFAEGAGEHYVCLADEFRDETGSDPPDTESNSLPPVQDEQSELDSTSGIDVPEDQYHSNTDRYAADVNTTNGNRTGLHENEEQDMNNQCGYEQQEKDNASQSNECNTDYAPYLNLDVLDNIIQTTVGRYPQMRQTLRAVSRYFKRVVDNVPLPKIYIPELADVADIHHLSLRKIINMKGKNSGAVIALRKIINAKNWANAWVSLVANGYGWYGISKIYWRTRN</sequence>
<name>A0A9X0A0F6_9CNID</name>
<evidence type="ECO:0000256" key="2">
    <source>
        <dbReference type="SAM" id="SignalP"/>
    </source>
</evidence>
<feature type="region of interest" description="Disordered" evidence="1">
    <location>
        <begin position="327"/>
        <end position="392"/>
    </location>
</feature>
<dbReference type="InterPro" id="IPR038765">
    <property type="entry name" value="Papain-like_cys_pep_sf"/>
</dbReference>
<gene>
    <name evidence="4" type="ORF">OS493_019319</name>
</gene>
<dbReference type="InterPro" id="IPR050704">
    <property type="entry name" value="Peptidase_C85-like"/>
</dbReference>
<evidence type="ECO:0000259" key="3">
    <source>
        <dbReference type="PROSITE" id="PS50802"/>
    </source>
</evidence>
<keyword evidence="5" id="KW-1185">Reference proteome</keyword>
<dbReference type="PANTHER" id="PTHR12419">
    <property type="entry name" value="OTU DOMAIN CONTAINING PROTEIN"/>
    <property type="match status" value="1"/>
</dbReference>
<organism evidence="4 5">
    <name type="scientific">Desmophyllum pertusum</name>
    <dbReference type="NCBI Taxonomy" id="174260"/>
    <lineage>
        <taxon>Eukaryota</taxon>
        <taxon>Metazoa</taxon>
        <taxon>Cnidaria</taxon>
        <taxon>Anthozoa</taxon>
        <taxon>Hexacorallia</taxon>
        <taxon>Scleractinia</taxon>
        <taxon>Caryophylliina</taxon>
        <taxon>Caryophylliidae</taxon>
        <taxon>Desmophyllum</taxon>
    </lineage>
</organism>
<dbReference type="CDD" id="cd22758">
    <property type="entry name" value="OTU_232R-like"/>
    <property type="match status" value="1"/>
</dbReference>
<feature type="compositionally biased region" description="Basic and acidic residues" evidence="1">
    <location>
        <begin position="363"/>
        <end position="373"/>
    </location>
</feature>
<dbReference type="EMBL" id="MU825407">
    <property type="protein sequence ID" value="KAJ7391188.1"/>
    <property type="molecule type" value="Genomic_DNA"/>
</dbReference>
<proteinExistence type="predicted"/>
<dbReference type="PANTHER" id="PTHR12419:SF11">
    <property type="entry name" value="OTU DOMAIN-CONTAINING PROTEIN DDB_G0284757"/>
    <property type="match status" value="1"/>
</dbReference>
<dbReference type="PROSITE" id="PS50802">
    <property type="entry name" value="OTU"/>
    <property type="match status" value="1"/>
</dbReference>
<feature type="chain" id="PRO_5040757361" description="OTU domain-containing protein" evidence="2">
    <location>
        <begin position="24"/>
        <end position="532"/>
    </location>
</feature>
<accession>A0A9X0A0F6</accession>